<dbReference type="PROSITE" id="PS51257">
    <property type="entry name" value="PROKAR_LIPOPROTEIN"/>
    <property type="match status" value="1"/>
</dbReference>
<comment type="similarity">
    <text evidence="2">Belongs to the glycosyl hydrolase 20 family.</text>
</comment>
<dbReference type="PROSITE" id="PS50022">
    <property type="entry name" value="FA58C_3"/>
    <property type="match status" value="1"/>
</dbReference>
<evidence type="ECO:0000313" key="7">
    <source>
        <dbReference type="EMBL" id="EJW97029.1"/>
    </source>
</evidence>
<keyword evidence="4" id="KW-0378">Hydrolase</keyword>
<dbReference type="InterPro" id="IPR015883">
    <property type="entry name" value="Glyco_hydro_20_cat"/>
</dbReference>
<dbReference type="PANTHER" id="PTHR22600">
    <property type="entry name" value="BETA-HEXOSAMINIDASE"/>
    <property type="match status" value="1"/>
</dbReference>
<dbReference type="PANTHER" id="PTHR22600:SF57">
    <property type="entry name" value="BETA-N-ACETYLHEXOSAMINIDASE"/>
    <property type="match status" value="1"/>
</dbReference>
<evidence type="ECO:0000259" key="6">
    <source>
        <dbReference type="PROSITE" id="PS50022"/>
    </source>
</evidence>
<evidence type="ECO:0000256" key="1">
    <source>
        <dbReference type="ARBA" id="ARBA00001231"/>
    </source>
</evidence>
<dbReference type="AlphaFoldDB" id="J9GCD0"/>
<dbReference type="Gene3D" id="2.60.120.260">
    <property type="entry name" value="Galactose-binding domain-like"/>
    <property type="match status" value="1"/>
</dbReference>
<dbReference type="Gene3D" id="3.30.379.10">
    <property type="entry name" value="Chitobiase/beta-hexosaminidase domain 2-like"/>
    <property type="match status" value="1"/>
</dbReference>
<dbReference type="GO" id="GO:0016020">
    <property type="term" value="C:membrane"/>
    <property type="evidence" value="ECO:0007669"/>
    <property type="project" value="TreeGrafter"/>
</dbReference>
<dbReference type="InterPro" id="IPR000421">
    <property type="entry name" value="FA58C"/>
</dbReference>
<dbReference type="GO" id="GO:0030203">
    <property type="term" value="P:glycosaminoglycan metabolic process"/>
    <property type="evidence" value="ECO:0007669"/>
    <property type="project" value="TreeGrafter"/>
</dbReference>
<dbReference type="InterPro" id="IPR029018">
    <property type="entry name" value="Hex-like_dom2"/>
</dbReference>
<dbReference type="SUPFAM" id="SSF49785">
    <property type="entry name" value="Galactose-binding domain-like"/>
    <property type="match status" value="1"/>
</dbReference>
<dbReference type="Pfam" id="PF00754">
    <property type="entry name" value="F5_F8_type_C"/>
    <property type="match status" value="1"/>
</dbReference>
<evidence type="ECO:0000256" key="2">
    <source>
        <dbReference type="ARBA" id="ARBA00006285"/>
    </source>
</evidence>
<gene>
    <name evidence="7" type="ORF">EVA_14862</name>
</gene>
<dbReference type="InterPro" id="IPR015882">
    <property type="entry name" value="HEX_bac_N"/>
</dbReference>
<sequence>MYFGMMKIKALCCLLGMTVGLAGCHSDDTMKERVVVPAPLEMEKADGVFTFQASTRIAVPGEEQIPLAQWFAGLFKSAAGFEPKVEVASQGDVLLVLDTTLKEEAYKLDITSNLLQITASSNRGFFYALQSVRLLLPADIEAIQAKQAVWSVPAMTVQDEPRFAYRGFMLDVARYFMPKEDVMRLVDCMALLKLNKLHLHLSDDNGWRLEIKKYPRLAEVGGFRVDRPGEPFPARHNPSPDEKATVGGYYTQDNMKEIIRYASERQIEVIPEIDIPAHSNAALAAYPEYACPVVKQFIGVLPGLGGKNAEIIFCAGNDRTFAFLQDILDEVMALFPSNYIHLGGDEAAKANWKKCPLCQQRIRKEHLENEEELQGYFMERMSAYVRSHGKEVMGWDELTKSRLPKDAIVFGWQGFGNAALKAAAQGHRFVMTPARVTYLIRYQGPQWFEPLTYFGNNLMKSLYEYEPVQPTWKPEYESLLMGVQASMWTEFCHSTDEVYYMVFPRLAALAEVAWSMKGTRNWPEFLKGLDTFTAHLDQKGVVYARSMYNIQHTVLPDSLGQLQVMLECERPDVDIRYTLDGSEPTASSIRYEQPFAVKEALQVKAATFQNGKQMGKTLALPLQWNKATAKPLLDVTTGERLSKGDLWLLVNGVRGSERQTDFEWVTPAMSQPMTFTVDLQQVETVKNFSLGSVSFYGMAVHKPRSLKVEISEDNHVFKTVGTLTLTDEAIFRRGRNREQLGVMAEQPVQARYVRFTLQPAGLCPDGHIRAGQPARFYVDEVVIE</sequence>
<dbReference type="CDD" id="cd06563">
    <property type="entry name" value="GH20_chitobiase-like"/>
    <property type="match status" value="1"/>
</dbReference>
<dbReference type="Pfam" id="PF02838">
    <property type="entry name" value="Glyco_hydro_20b"/>
    <property type="match status" value="1"/>
</dbReference>
<evidence type="ECO:0000256" key="4">
    <source>
        <dbReference type="ARBA" id="ARBA00022801"/>
    </source>
</evidence>
<protein>
    <recommendedName>
        <fullName evidence="3">beta-N-acetylhexosaminidase</fullName>
        <ecNumber evidence="3">3.2.1.52</ecNumber>
    </recommendedName>
</protein>
<dbReference type="InterPro" id="IPR008979">
    <property type="entry name" value="Galactose-bd-like_sf"/>
</dbReference>
<dbReference type="InterPro" id="IPR017853">
    <property type="entry name" value="GH"/>
</dbReference>
<dbReference type="Gene3D" id="3.20.20.80">
    <property type="entry name" value="Glycosidases"/>
    <property type="match status" value="1"/>
</dbReference>
<dbReference type="SUPFAM" id="SSF55545">
    <property type="entry name" value="beta-N-acetylhexosaminidase-like domain"/>
    <property type="match status" value="1"/>
</dbReference>
<dbReference type="GO" id="GO:0004563">
    <property type="term" value="F:beta-N-acetylhexosaminidase activity"/>
    <property type="evidence" value="ECO:0007669"/>
    <property type="project" value="UniProtKB-EC"/>
</dbReference>
<dbReference type="EC" id="3.2.1.52" evidence="3"/>
<dbReference type="Pfam" id="PF00728">
    <property type="entry name" value="Glyco_hydro_20"/>
    <property type="match status" value="1"/>
</dbReference>
<dbReference type="InterPro" id="IPR025705">
    <property type="entry name" value="Beta_hexosaminidase_sua/sub"/>
</dbReference>
<dbReference type="EMBL" id="AMCI01004972">
    <property type="protein sequence ID" value="EJW97029.1"/>
    <property type="molecule type" value="Genomic_DNA"/>
</dbReference>
<dbReference type="InterPro" id="IPR026876">
    <property type="entry name" value="Fn3_assoc_repeat"/>
</dbReference>
<accession>J9GCD0</accession>
<comment type="catalytic activity">
    <reaction evidence="1">
        <text>Hydrolysis of terminal non-reducing N-acetyl-D-hexosamine residues in N-acetyl-beta-D-hexosaminides.</text>
        <dbReference type="EC" id="3.2.1.52"/>
    </reaction>
</comment>
<dbReference type="GO" id="GO:0005975">
    <property type="term" value="P:carbohydrate metabolic process"/>
    <property type="evidence" value="ECO:0007669"/>
    <property type="project" value="InterPro"/>
</dbReference>
<reference evidence="7" key="1">
    <citation type="journal article" date="2012" name="PLoS ONE">
        <title>Gene sets for utilization of primary and secondary nutrition supplies in the distal gut of endangered iberian lynx.</title>
        <authorList>
            <person name="Alcaide M."/>
            <person name="Messina E."/>
            <person name="Richter M."/>
            <person name="Bargiela R."/>
            <person name="Peplies J."/>
            <person name="Huws S.A."/>
            <person name="Newbold C.J."/>
            <person name="Golyshin P.N."/>
            <person name="Simon M.A."/>
            <person name="Lopez G."/>
            <person name="Yakimov M.M."/>
            <person name="Ferrer M."/>
        </authorList>
    </citation>
    <scope>NUCLEOTIDE SEQUENCE</scope>
</reference>
<dbReference type="SUPFAM" id="SSF51445">
    <property type="entry name" value="(Trans)glycosidases"/>
    <property type="match status" value="1"/>
</dbReference>
<comment type="caution">
    <text evidence="7">The sequence shown here is derived from an EMBL/GenBank/DDBJ whole genome shotgun (WGS) entry which is preliminary data.</text>
</comment>
<evidence type="ECO:0000256" key="3">
    <source>
        <dbReference type="ARBA" id="ARBA00012663"/>
    </source>
</evidence>
<proteinExistence type="inferred from homology"/>
<keyword evidence="5" id="KW-0326">Glycosidase</keyword>
<evidence type="ECO:0000256" key="5">
    <source>
        <dbReference type="ARBA" id="ARBA00023295"/>
    </source>
</evidence>
<feature type="domain" description="F5/8 type C" evidence="6">
    <location>
        <begin position="617"/>
        <end position="755"/>
    </location>
</feature>
<dbReference type="Pfam" id="PF13287">
    <property type="entry name" value="Fn3_assoc"/>
    <property type="match status" value="1"/>
</dbReference>
<name>J9GCD0_9ZZZZ</name>
<dbReference type="PRINTS" id="PR00738">
    <property type="entry name" value="GLHYDRLASE20"/>
</dbReference>
<organism evidence="7">
    <name type="scientific">gut metagenome</name>
    <dbReference type="NCBI Taxonomy" id="749906"/>
    <lineage>
        <taxon>unclassified sequences</taxon>
        <taxon>metagenomes</taxon>
        <taxon>organismal metagenomes</taxon>
    </lineage>
</organism>